<feature type="region of interest" description="Disordered" evidence="1">
    <location>
        <begin position="168"/>
        <end position="189"/>
    </location>
</feature>
<evidence type="ECO:0000256" key="1">
    <source>
        <dbReference type="SAM" id="MobiDB-lite"/>
    </source>
</evidence>
<dbReference type="Proteomes" id="UP000078576">
    <property type="component" value="Unassembled WGS sequence"/>
</dbReference>
<keyword evidence="3" id="KW-1185">Reference proteome</keyword>
<feature type="compositionally biased region" description="Low complexity" evidence="1">
    <location>
        <begin position="37"/>
        <end position="49"/>
    </location>
</feature>
<evidence type="ECO:0000313" key="3">
    <source>
        <dbReference type="Proteomes" id="UP000078576"/>
    </source>
</evidence>
<gene>
    <name evidence="2" type="ORF">VP1G_10979</name>
</gene>
<feature type="compositionally biased region" description="Acidic residues" evidence="1">
    <location>
        <begin position="299"/>
        <end position="311"/>
    </location>
</feature>
<organism evidence="2 3">
    <name type="scientific">Cytospora mali</name>
    <name type="common">Apple Valsa canker fungus</name>
    <name type="synonym">Valsa mali</name>
    <dbReference type="NCBI Taxonomy" id="578113"/>
    <lineage>
        <taxon>Eukaryota</taxon>
        <taxon>Fungi</taxon>
        <taxon>Dikarya</taxon>
        <taxon>Ascomycota</taxon>
        <taxon>Pezizomycotina</taxon>
        <taxon>Sordariomycetes</taxon>
        <taxon>Sordariomycetidae</taxon>
        <taxon>Diaporthales</taxon>
        <taxon>Cytosporaceae</taxon>
        <taxon>Cytospora</taxon>
    </lineage>
</organism>
<protein>
    <submittedName>
        <fullName evidence="2">Uncharacterized protein</fullName>
    </submittedName>
</protein>
<proteinExistence type="predicted"/>
<feature type="compositionally biased region" description="Acidic residues" evidence="1">
    <location>
        <begin position="281"/>
        <end position="290"/>
    </location>
</feature>
<dbReference type="EMBL" id="KN714704">
    <property type="protein sequence ID" value="KUI57799.1"/>
    <property type="molecule type" value="Genomic_DNA"/>
</dbReference>
<feature type="region of interest" description="Disordered" evidence="1">
    <location>
        <begin position="236"/>
        <end position="311"/>
    </location>
</feature>
<dbReference type="AlphaFoldDB" id="A0A194V1L0"/>
<feature type="compositionally biased region" description="Acidic residues" evidence="1">
    <location>
        <begin position="176"/>
        <end position="189"/>
    </location>
</feature>
<evidence type="ECO:0000313" key="2">
    <source>
        <dbReference type="EMBL" id="KUI57799.1"/>
    </source>
</evidence>
<accession>A0A194V1L0</accession>
<feature type="region of interest" description="Disordered" evidence="1">
    <location>
        <begin position="35"/>
        <end position="55"/>
    </location>
</feature>
<name>A0A194V1L0_CYTMA</name>
<sequence>MPEGHRVTTLVAPGPIANRAWPFLSTRGLFRASNWRSTGTGTTNTSTSTDNALPPVLIPRECLPAVRPGSRVTHQERRRVTIDPRLLQRHDQAGVDEPQTFLLVLVDGALPAPQYLLRRVSSGTTEQLVVDDARPVGGGGLAPAVTAGTAGTVFITGSALADGAQGDVVDGAHEQGDDEQGGEEGELQDEVAGHGDLEDDEAEDHAVADDAPRAAGSVLRLVHGVEELVFVGEVSQREVDDAHGQDDVPPRQDAVHQTQDEDQQGGGEVEAVAEDGRGDGAEFEEAEGEEPQPLQHDEVEVEDVEVLDLPG</sequence>
<reference evidence="3" key="1">
    <citation type="submission" date="2014-12" db="EMBL/GenBank/DDBJ databases">
        <title>Genome Sequence of Valsa Canker Pathogens Uncovers a Specific Adaption of Colonization on Woody Bark.</title>
        <authorList>
            <person name="Yin Z."/>
            <person name="Liu H."/>
            <person name="Gao X."/>
            <person name="Li Z."/>
            <person name="Song N."/>
            <person name="Ke X."/>
            <person name="Dai Q."/>
            <person name="Wu Y."/>
            <person name="Sun Y."/>
            <person name="Xu J.-R."/>
            <person name="Kang Z.K."/>
            <person name="Wang L."/>
            <person name="Huang L."/>
        </authorList>
    </citation>
    <scope>NUCLEOTIDE SEQUENCE [LARGE SCALE GENOMIC DNA]</scope>
    <source>
        <strain evidence="3">SXYL134</strain>
    </source>
</reference>
<feature type="compositionally biased region" description="Basic and acidic residues" evidence="1">
    <location>
        <begin position="236"/>
        <end position="254"/>
    </location>
</feature>